<evidence type="ECO:0000256" key="1">
    <source>
        <dbReference type="SAM" id="SignalP"/>
    </source>
</evidence>
<name>A0A9P4NUB9_9PEZI</name>
<accession>A0A9P4NUB9</accession>
<dbReference type="AlphaFoldDB" id="A0A9P4NUB9"/>
<dbReference type="Proteomes" id="UP000800235">
    <property type="component" value="Unassembled WGS sequence"/>
</dbReference>
<sequence>MKVYTTVLSLLAVKASLATTPLQPRSTSLSSSDIQTLQRLILDSNRLPIAKRFATYFQSTKHSKRDLKSELSANTDAAAQESGLAAWLALFLGTIESWTYKAPVSRVAEIQEDSSTWPNAKKKKIRYGPYRLPPISEKNLESYLLKQQGLAVSLQAGVTKPSTQDHVLLDVVAGLEFDDGTTAEVKDGAWLHHAVLVNVGPGVVDTDCSSPYYDYFFENGNEKEHVLYANQSSLSKSGYHLRQKDVLFLNTEVMNMDEKEKWVWLTLNYDYIDHVPAGYKEAKVMWMSIGPNRCASIFSNTVEPNPFGESNITALLQPKKTVLSEFSFPWVAPKDGYIMGMNGHLHNGGTEIEVFHNGESICKSSPKYGPGGASHMKRQMGPVGGVDYNNTSIDNIVAHNGCWADPPRRFKKGDKVYIRSDYDFTKHPGTKNGEGQLDSIMGMIGTLIAFGN</sequence>
<protein>
    <submittedName>
        <fullName evidence="2">Uncharacterized protein</fullName>
    </submittedName>
</protein>
<comment type="caution">
    <text evidence="2">The sequence shown here is derived from an EMBL/GenBank/DDBJ whole genome shotgun (WGS) entry which is preliminary data.</text>
</comment>
<gene>
    <name evidence="2" type="ORF">EJ08DRAFT_660018</name>
</gene>
<dbReference type="EMBL" id="MU007032">
    <property type="protein sequence ID" value="KAF2431429.1"/>
    <property type="molecule type" value="Genomic_DNA"/>
</dbReference>
<dbReference type="OrthoDB" id="4142625at2759"/>
<keyword evidence="3" id="KW-1185">Reference proteome</keyword>
<keyword evidence="1" id="KW-0732">Signal</keyword>
<organism evidence="2 3">
    <name type="scientific">Tothia fuscella</name>
    <dbReference type="NCBI Taxonomy" id="1048955"/>
    <lineage>
        <taxon>Eukaryota</taxon>
        <taxon>Fungi</taxon>
        <taxon>Dikarya</taxon>
        <taxon>Ascomycota</taxon>
        <taxon>Pezizomycotina</taxon>
        <taxon>Dothideomycetes</taxon>
        <taxon>Pleosporomycetidae</taxon>
        <taxon>Venturiales</taxon>
        <taxon>Cylindrosympodiaceae</taxon>
        <taxon>Tothia</taxon>
    </lineage>
</organism>
<evidence type="ECO:0000313" key="3">
    <source>
        <dbReference type="Proteomes" id="UP000800235"/>
    </source>
</evidence>
<feature type="signal peptide" evidence="1">
    <location>
        <begin position="1"/>
        <end position="18"/>
    </location>
</feature>
<proteinExistence type="predicted"/>
<evidence type="ECO:0000313" key="2">
    <source>
        <dbReference type="EMBL" id="KAF2431429.1"/>
    </source>
</evidence>
<reference evidence="2" key="1">
    <citation type="journal article" date="2020" name="Stud. Mycol.">
        <title>101 Dothideomycetes genomes: a test case for predicting lifestyles and emergence of pathogens.</title>
        <authorList>
            <person name="Haridas S."/>
            <person name="Albert R."/>
            <person name="Binder M."/>
            <person name="Bloem J."/>
            <person name="Labutti K."/>
            <person name="Salamov A."/>
            <person name="Andreopoulos B."/>
            <person name="Baker S."/>
            <person name="Barry K."/>
            <person name="Bills G."/>
            <person name="Bluhm B."/>
            <person name="Cannon C."/>
            <person name="Castanera R."/>
            <person name="Culley D."/>
            <person name="Daum C."/>
            <person name="Ezra D."/>
            <person name="Gonzalez J."/>
            <person name="Henrissat B."/>
            <person name="Kuo A."/>
            <person name="Liang C."/>
            <person name="Lipzen A."/>
            <person name="Lutzoni F."/>
            <person name="Magnuson J."/>
            <person name="Mondo S."/>
            <person name="Nolan M."/>
            <person name="Ohm R."/>
            <person name="Pangilinan J."/>
            <person name="Park H.-J."/>
            <person name="Ramirez L."/>
            <person name="Alfaro M."/>
            <person name="Sun H."/>
            <person name="Tritt A."/>
            <person name="Yoshinaga Y."/>
            <person name="Zwiers L.-H."/>
            <person name="Turgeon B."/>
            <person name="Goodwin S."/>
            <person name="Spatafora J."/>
            <person name="Crous P."/>
            <person name="Grigoriev I."/>
        </authorList>
    </citation>
    <scope>NUCLEOTIDE SEQUENCE</scope>
    <source>
        <strain evidence="2">CBS 130266</strain>
    </source>
</reference>
<feature type="chain" id="PRO_5040479544" evidence="1">
    <location>
        <begin position="19"/>
        <end position="452"/>
    </location>
</feature>